<dbReference type="EMBL" id="CP073721">
    <property type="protein sequence ID" value="UWZ34825.1"/>
    <property type="molecule type" value="Genomic_DNA"/>
</dbReference>
<feature type="transmembrane region" description="Helical" evidence="7">
    <location>
        <begin position="84"/>
        <end position="107"/>
    </location>
</feature>
<dbReference type="RefSeq" id="WP_260724171.1">
    <property type="nucleotide sequence ID" value="NZ_BAAABS010000052.1"/>
</dbReference>
<evidence type="ECO:0000256" key="2">
    <source>
        <dbReference type="ARBA" id="ARBA00022448"/>
    </source>
</evidence>
<dbReference type="Pfam" id="PF00528">
    <property type="entry name" value="BPD_transp_1"/>
    <property type="match status" value="1"/>
</dbReference>
<dbReference type="Proteomes" id="UP001058271">
    <property type="component" value="Chromosome"/>
</dbReference>
<accession>A0ABY5YYK0</accession>
<comment type="subcellular location">
    <subcellularLocation>
        <location evidence="1 7">Cell membrane</location>
        <topology evidence="1 7">Multi-pass membrane protein</topology>
    </subcellularLocation>
</comment>
<keyword evidence="2 7" id="KW-0813">Transport</keyword>
<evidence type="ECO:0000259" key="8">
    <source>
        <dbReference type="PROSITE" id="PS50928"/>
    </source>
</evidence>
<evidence type="ECO:0000256" key="6">
    <source>
        <dbReference type="ARBA" id="ARBA00023136"/>
    </source>
</evidence>
<evidence type="ECO:0000313" key="10">
    <source>
        <dbReference type="Proteomes" id="UP001058271"/>
    </source>
</evidence>
<evidence type="ECO:0000313" key="9">
    <source>
        <dbReference type="EMBL" id="UWZ34825.1"/>
    </source>
</evidence>
<evidence type="ECO:0000256" key="4">
    <source>
        <dbReference type="ARBA" id="ARBA00022692"/>
    </source>
</evidence>
<dbReference type="Gene3D" id="1.10.3720.10">
    <property type="entry name" value="MetI-like"/>
    <property type="match status" value="1"/>
</dbReference>
<sequence>MTAGPAGALRPKARAGRSSLRAGLGLAALITLLSVYAAIAMPDPNEQNLSDTSLPPMSPGHLLGTDLLGRDLLTWCLNGARTSVLIGACVVAISAVIGTALGAVAGYHGGWLDTVLMRLVDLQLAVPPLLIFLAAAMVIDASPASLVLLLSAVGWVPYARLVRVNVLVERERGYVAAARLAGRSRVSILLNHVVPTNAALVVTFASLHIGFVMLAEAALSFLGLGLRPPSPSLGYMIAQGREHLAGAWWIATVPGVMIIVLIVSANLIGDGLRDRFQLDVGGQL</sequence>
<reference evidence="9" key="1">
    <citation type="submission" date="2021-04" db="EMBL/GenBank/DDBJ databases">
        <title>Biosynthetic gene clusters of Dactylosporangioum roseum.</title>
        <authorList>
            <person name="Hartkoorn R.C."/>
            <person name="Beaudoing E."/>
            <person name="Hot D."/>
            <person name="Moureu S."/>
        </authorList>
    </citation>
    <scope>NUCLEOTIDE SEQUENCE</scope>
    <source>
        <strain evidence="9">NRRL B-16295</strain>
    </source>
</reference>
<name>A0ABY5YYK0_9ACTN</name>
<dbReference type="SUPFAM" id="SSF161098">
    <property type="entry name" value="MetI-like"/>
    <property type="match status" value="1"/>
</dbReference>
<dbReference type="InterPro" id="IPR000515">
    <property type="entry name" value="MetI-like"/>
</dbReference>
<keyword evidence="6 7" id="KW-0472">Membrane</keyword>
<feature type="transmembrane region" description="Helical" evidence="7">
    <location>
        <begin position="198"/>
        <end position="226"/>
    </location>
</feature>
<keyword evidence="10" id="KW-1185">Reference proteome</keyword>
<keyword evidence="4 7" id="KW-0812">Transmembrane</keyword>
<evidence type="ECO:0000256" key="5">
    <source>
        <dbReference type="ARBA" id="ARBA00022989"/>
    </source>
</evidence>
<dbReference type="InterPro" id="IPR050366">
    <property type="entry name" value="BP-dependent_transpt_permease"/>
</dbReference>
<proteinExistence type="inferred from homology"/>
<evidence type="ECO:0000256" key="3">
    <source>
        <dbReference type="ARBA" id="ARBA00022475"/>
    </source>
</evidence>
<organism evidence="9 10">
    <name type="scientific">Dactylosporangium roseum</name>
    <dbReference type="NCBI Taxonomy" id="47989"/>
    <lineage>
        <taxon>Bacteria</taxon>
        <taxon>Bacillati</taxon>
        <taxon>Actinomycetota</taxon>
        <taxon>Actinomycetes</taxon>
        <taxon>Micromonosporales</taxon>
        <taxon>Micromonosporaceae</taxon>
        <taxon>Dactylosporangium</taxon>
    </lineage>
</organism>
<feature type="transmembrane region" description="Helical" evidence="7">
    <location>
        <begin position="119"/>
        <end position="139"/>
    </location>
</feature>
<keyword evidence="5 7" id="KW-1133">Transmembrane helix</keyword>
<dbReference type="PANTHER" id="PTHR43386">
    <property type="entry name" value="OLIGOPEPTIDE TRANSPORT SYSTEM PERMEASE PROTEIN APPC"/>
    <property type="match status" value="1"/>
</dbReference>
<feature type="domain" description="ABC transmembrane type-1" evidence="8">
    <location>
        <begin position="80"/>
        <end position="269"/>
    </location>
</feature>
<dbReference type="PROSITE" id="PS50928">
    <property type="entry name" value="ABC_TM1"/>
    <property type="match status" value="1"/>
</dbReference>
<feature type="transmembrane region" description="Helical" evidence="7">
    <location>
        <begin position="145"/>
        <end position="162"/>
    </location>
</feature>
<dbReference type="CDD" id="cd06261">
    <property type="entry name" value="TM_PBP2"/>
    <property type="match status" value="1"/>
</dbReference>
<gene>
    <name evidence="9" type="ORF">Drose_27040</name>
</gene>
<keyword evidence="3" id="KW-1003">Cell membrane</keyword>
<feature type="transmembrane region" description="Helical" evidence="7">
    <location>
        <begin position="246"/>
        <end position="268"/>
    </location>
</feature>
<evidence type="ECO:0000256" key="7">
    <source>
        <dbReference type="RuleBase" id="RU363032"/>
    </source>
</evidence>
<dbReference type="InterPro" id="IPR035906">
    <property type="entry name" value="MetI-like_sf"/>
</dbReference>
<protein>
    <submittedName>
        <fullName evidence="9">ABC transporter permease</fullName>
    </submittedName>
</protein>
<comment type="similarity">
    <text evidence="7">Belongs to the binding-protein-dependent transport system permease family.</text>
</comment>
<evidence type="ECO:0000256" key="1">
    <source>
        <dbReference type="ARBA" id="ARBA00004651"/>
    </source>
</evidence>
<dbReference type="PANTHER" id="PTHR43386:SF1">
    <property type="entry name" value="D,D-DIPEPTIDE TRANSPORT SYSTEM PERMEASE PROTEIN DDPC-RELATED"/>
    <property type="match status" value="1"/>
</dbReference>